<organism evidence="2 3">
    <name type="scientific">Actinomadura montaniterrae</name>
    <dbReference type="NCBI Taxonomy" id="1803903"/>
    <lineage>
        <taxon>Bacteria</taxon>
        <taxon>Bacillati</taxon>
        <taxon>Actinomycetota</taxon>
        <taxon>Actinomycetes</taxon>
        <taxon>Streptosporangiales</taxon>
        <taxon>Thermomonosporaceae</taxon>
        <taxon>Actinomadura</taxon>
    </lineage>
</organism>
<evidence type="ECO:0000259" key="1">
    <source>
        <dbReference type="Pfam" id="PF15605"/>
    </source>
</evidence>
<dbReference type="EMBL" id="WBMR01000265">
    <property type="protein sequence ID" value="KAB2362836.1"/>
    <property type="molecule type" value="Genomic_DNA"/>
</dbReference>
<evidence type="ECO:0000313" key="3">
    <source>
        <dbReference type="Proteomes" id="UP000483004"/>
    </source>
</evidence>
<reference evidence="2 3" key="1">
    <citation type="submission" date="2019-09" db="EMBL/GenBank/DDBJ databases">
        <title>Actinomadura physcomitrii sp. nov., a novel actinomycete isolated from moss [Physcomitrium sphaericum (Ludw) Fuernr].</title>
        <authorList>
            <person name="Liu C."/>
            <person name="Zhuang X."/>
        </authorList>
    </citation>
    <scope>NUCLEOTIDE SEQUENCE [LARGE SCALE GENOMIC DNA]</scope>
    <source>
        <strain evidence="2 3">CYP1-1B</strain>
    </source>
</reference>
<gene>
    <name evidence="2" type="ORF">F9B16_44450</name>
</gene>
<dbReference type="AlphaFoldDB" id="A0A6L3VDY8"/>
<keyword evidence="3" id="KW-1185">Reference proteome</keyword>
<dbReference type="InterPro" id="IPR028948">
    <property type="entry name" value="Ntox28"/>
</dbReference>
<dbReference type="Pfam" id="PF15605">
    <property type="entry name" value="Ntox28"/>
    <property type="match status" value="1"/>
</dbReference>
<protein>
    <recommendedName>
        <fullName evidence="1">Bacterial toxin 28 domain-containing protein</fullName>
    </recommendedName>
</protein>
<accession>A0A6L3VDY8</accession>
<dbReference type="OrthoDB" id="3881096at2"/>
<comment type="caution">
    <text evidence="2">The sequence shown here is derived from an EMBL/GenBank/DDBJ whole genome shotgun (WGS) entry which is preliminary data.</text>
</comment>
<name>A0A6L3VDY8_9ACTN</name>
<feature type="domain" description="Bacterial toxin 28" evidence="1">
    <location>
        <begin position="2"/>
        <end position="74"/>
    </location>
</feature>
<proteinExistence type="predicted"/>
<dbReference type="Proteomes" id="UP000483004">
    <property type="component" value="Unassembled WGS sequence"/>
</dbReference>
<sequence>MARKPVTNVPYSHIHDLQQARNALQNNIIPALDREISRLERRLPDDLTHEALTNLFDQHEHANKLFHNVNGFLHGIGYPPSAPMHHWPPGA</sequence>
<evidence type="ECO:0000313" key="2">
    <source>
        <dbReference type="EMBL" id="KAB2362836.1"/>
    </source>
</evidence>